<dbReference type="SUPFAM" id="SSF56784">
    <property type="entry name" value="HAD-like"/>
    <property type="match status" value="1"/>
</dbReference>
<dbReference type="PRINTS" id="PR00413">
    <property type="entry name" value="HADHALOGNASE"/>
</dbReference>
<evidence type="ECO:0000256" key="1">
    <source>
        <dbReference type="ARBA" id="ARBA00022801"/>
    </source>
</evidence>
<keyword evidence="3" id="KW-1185">Reference proteome</keyword>
<name>A0ABN2FWD8_9ACTN</name>
<dbReference type="GO" id="GO:0016787">
    <property type="term" value="F:hydrolase activity"/>
    <property type="evidence" value="ECO:0007669"/>
    <property type="project" value="UniProtKB-KW"/>
</dbReference>
<dbReference type="InterPro" id="IPR036412">
    <property type="entry name" value="HAD-like_sf"/>
</dbReference>
<dbReference type="NCBIfam" id="TIGR01493">
    <property type="entry name" value="HAD-SF-IA-v2"/>
    <property type="match status" value="1"/>
</dbReference>
<dbReference type="EMBL" id="BAAANY010000002">
    <property type="protein sequence ID" value="GAA1660934.1"/>
    <property type="molecule type" value="Genomic_DNA"/>
</dbReference>
<evidence type="ECO:0000313" key="2">
    <source>
        <dbReference type="EMBL" id="GAA1660934.1"/>
    </source>
</evidence>
<dbReference type="InterPro" id="IPR023214">
    <property type="entry name" value="HAD_sf"/>
</dbReference>
<dbReference type="InterPro" id="IPR006328">
    <property type="entry name" value="2-HAD"/>
</dbReference>
<keyword evidence="1 2" id="KW-0378">Hydrolase</keyword>
<dbReference type="RefSeq" id="WP_344307195.1">
    <property type="nucleotide sequence ID" value="NZ_BAAANY010000002.1"/>
</dbReference>
<sequence length="230" mass="25951">MPPYDVVTFDNYGTLTDWEGGAAQFLYQLALRNGDAELVPGVQLQREFERIQFDILGSGYRTYKQVLAQALAEVCEQHGWAYDDTLGRDLANAMRSWPSFMDTYPALTRAKAAGMKLAILSNTDRDIISHSIRQHRVAFDFVITAEDVGTYKPDVAFFSYALERIGVPADRVLHVAFGFKYDNAPAKKLGLTTAWVNRHHERQPDGVAADHMWRDLWPLARLADGQSIPE</sequence>
<dbReference type="Gene3D" id="3.40.50.1000">
    <property type="entry name" value="HAD superfamily/HAD-like"/>
    <property type="match status" value="1"/>
</dbReference>
<dbReference type="InterPro" id="IPR006439">
    <property type="entry name" value="HAD-SF_hydro_IA"/>
</dbReference>
<accession>A0ABN2FWD8</accession>
<dbReference type="Proteomes" id="UP001500618">
    <property type="component" value="Unassembled WGS sequence"/>
</dbReference>
<gene>
    <name evidence="2" type="ORF">GCM10009765_07990</name>
</gene>
<dbReference type="SFLD" id="SFLDG01129">
    <property type="entry name" value="C1.5:_HAD__Beta-PGM__Phosphata"/>
    <property type="match status" value="1"/>
</dbReference>
<dbReference type="PANTHER" id="PTHR43316:SF9">
    <property type="entry name" value="ACID DEHALOGENASE, PUTATIVE (AFU_ORTHOLOGUE AFUA_6G14460)-RELATED"/>
    <property type="match status" value="1"/>
</dbReference>
<protein>
    <submittedName>
        <fullName evidence="2">HAD family hydrolase</fullName>
    </submittedName>
</protein>
<dbReference type="NCBIfam" id="TIGR01549">
    <property type="entry name" value="HAD-SF-IA-v1"/>
    <property type="match status" value="1"/>
</dbReference>
<dbReference type="Pfam" id="PF00702">
    <property type="entry name" value="Hydrolase"/>
    <property type="match status" value="1"/>
</dbReference>
<comment type="caution">
    <text evidence="2">The sequence shown here is derived from an EMBL/GenBank/DDBJ whole genome shotgun (WGS) entry which is preliminary data.</text>
</comment>
<organism evidence="2 3">
    <name type="scientific">Fodinicola feengrottensis</name>
    <dbReference type="NCBI Taxonomy" id="435914"/>
    <lineage>
        <taxon>Bacteria</taxon>
        <taxon>Bacillati</taxon>
        <taxon>Actinomycetota</taxon>
        <taxon>Actinomycetes</taxon>
        <taxon>Mycobacteriales</taxon>
        <taxon>Fodinicola</taxon>
    </lineage>
</organism>
<reference evidence="2 3" key="1">
    <citation type="journal article" date="2019" name="Int. J. Syst. Evol. Microbiol.">
        <title>The Global Catalogue of Microorganisms (GCM) 10K type strain sequencing project: providing services to taxonomists for standard genome sequencing and annotation.</title>
        <authorList>
            <consortium name="The Broad Institute Genomics Platform"/>
            <consortium name="The Broad Institute Genome Sequencing Center for Infectious Disease"/>
            <person name="Wu L."/>
            <person name="Ma J."/>
        </authorList>
    </citation>
    <scope>NUCLEOTIDE SEQUENCE [LARGE SCALE GENOMIC DNA]</scope>
    <source>
        <strain evidence="2 3">JCM 14718</strain>
    </source>
</reference>
<dbReference type="InterPro" id="IPR051540">
    <property type="entry name" value="S-2-haloacid_dehalogenase"/>
</dbReference>
<dbReference type="Gene3D" id="1.10.150.750">
    <property type="match status" value="1"/>
</dbReference>
<proteinExistence type="predicted"/>
<dbReference type="NCBIfam" id="TIGR01428">
    <property type="entry name" value="HAD_type_II"/>
    <property type="match status" value="1"/>
</dbReference>
<dbReference type="SFLD" id="SFLDS00003">
    <property type="entry name" value="Haloacid_Dehalogenase"/>
    <property type="match status" value="1"/>
</dbReference>
<dbReference type="PANTHER" id="PTHR43316">
    <property type="entry name" value="HYDROLASE, HALOACID DELAHOGENASE-RELATED"/>
    <property type="match status" value="1"/>
</dbReference>
<evidence type="ECO:0000313" key="3">
    <source>
        <dbReference type="Proteomes" id="UP001500618"/>
    </source>
</evidence>